<sequence length="175" mass="18738">MKESTWEPLSNLTNAQEAIQLYLNKKNWEGGSLGKEGDDVRIDNSPPLETQAQERELNPEPGFPRAAGPMDCGTARPHFYGVKPPQAEAEDDGPPNETDQAKEISAPSGMSITSTNEGNQATTISFMSLKSSPATNQEPTQGRGTGPQPGPMTTTLEQDNQVAKLGVTTNEELLG</sequence>
<proteinExistence type="predicted"/>
<dbReference type="EMBL" id="QTSX02000095">
    <property type="protein sequence ID" value="KAJ9088722.1"/>
    <property type="molecule type" value="Genomic_DNA"/>
</dbReference>
<comment type="caution">
    <text evidence="1">The sequence shown here is derived from an EMBL/GenBank/DDBJ whole genome shotgun (WGS) entry which is preliminary data.</text>
</comment>
<evidence type="ECO:0000313" key="1">
    <source>
        <dbReference type="EMBL" id="KAJ9088722.1"/>
    </source>
</evidence>
<protein>
    <submittedName>
        <fullName evidence="1">Uncharacterized protein</fullName>
    </submittedName>
</protein>
<accession>A0ACC2UPK5</accession>
<organism evidence="1 2">
    <name type="scientific">Entomophthora muscae</name>
    <dbReference type="NCBI Taxonomy" id="34485"/>
    <lineage>
        <taxon>Eukaryota</taxon>
        <taxon>Fungi</taxon>
        <taxon>Fungi incertae sedis</taxon>
        <taxon>Zoopagomycota</taxon>
        <taxon>Entomophthoromycotina</taxon>
        <taxon>Entomophthoromycetes</taxon>
        <taxon>Entomophthorales</taxon>
        <taxon>Entomophthoraceae</taxon>
        <taxon>Entomophthora</taxon>
    </lineage>
</organism>
<reference evidence="1" key="1">
    <citation type="submission" date="2022-04" db="EMBL/GenBank/DDBJ databases">
        <title>Genome of the entomopathogenic fungus Entomophthora muscae.</title>
        <authorList>
            <person name="Elya C."/>
            <person name="Lovett B.R."/>
            <person name="Lee E."/>
            <person name="Macias A.M."/>
            <person name="Hajek A.E."/>
            <person name="De Bivort B.L."/>
            <person name="Kasson M.T."/>
            <person name="De Fine Licht H.H."/>
            <person name="Stajich J.E."/>
        </authorList>
    </citation>
    <scope>NUCLEOTIDE SEQUENCE</scope>
    <source>
        <strain evidence="1">Berkeley</strain>
    </source>
</reference>
<evidence type="ECO:0000313" key="2">
    <source>
        <dbReference type="Proteomes" id="UP001165960"/>
    </source>
</evidence>
<gene>
    <name evidence="1" type="ORF">DSO57_1020389</name>
</gene>
<keyword evidence="2" id="KW-1185">Reference proteome</keyword>
<name>A0ACC2UPK5_9FUNG</name>
<dbReference type="Proteomes" id="UP001165960">
    <property type="component" value="Unassembled WGS sequence"/>
</dbReference>